<dbReference type="AlphaFoldDB" id="A0A6M1LEJ1"/>
<dbReference type="SUPFAM" id="SSF82153">
    <property type="entry name" value="FAS1 domain"/>
    <property type="match status" value="1"/>
</dbReference>
<evidence type="ECO:0000313" key="3">
    <source>
        <dbReference type="EMBL" id="NGM18700.1"/>
    </source>
</evidence>
<feature type="chain" id="PRO_5027102679" evidence="1">
    <location>
        <begin position="30"/>
        <end position="178"/>
    </location>
</feature>
<organism evidence="3 4">
    <name type="scientific">Falsiroseomonas algicola</name>
    <dbReference type="NCBI Taxonomy" id="2716930"/>
    <lineage>
        <taxon>Bacteria</taxon>
        <taxon>Pseudomonadati</taxon>
        <taxon>Pseudomonadota</taxon>
        <taxon>Alphaproteobacteria</taxon>
        <taxon>Acetobacterales</taxon>
        <taxon>Roseomonadaceae</taxon>
        <taxon>Falsiroseomonas</taxon>
    </lineage>
</organism>
<reference evidence="3 4" key="1">
    <citation type="submission" date="2020-03" db="EMBL/GenBank/DDBJ databases">
        <title>Roseomonas stagni sp. nov., isolated from pond water in Japan.</title>
        <authorList>
            <person name="Furuhata K."/>
            <person name="Miyamoto H."/>
            <person name="Goto K."/>
        </authorList>
    </citation>
    <scope>NUCLEOTIDE SEQUENCE [LARGE SCALE GENOMIC DNA]</scope>
    <source>
        <strain evidence="3 4">PeD5</strain>
    </source>
</reference>
<dbReference type="Pfam" id="PF02469">
    <property type="entry name" value="Fasciclin"/>
    <property type="match status" value="1"/>
</dbReference>
<accession>A0A6M1LEJ1</accession>
<feature type="domain" description="FAS1" evidence="2">
    <location>
        <begin position="31"/>
        <end position="176"/>
    </location>
</feature>
<comment type="caution">
    <text evidence="3">The sequence shown here is derived from an EMBL/GenBank/DDBJ whole genome shotgun (WGS) entry which is preliminary data.</text>
</comment>
<dbReference type="PANTHER" id="PTHR10900:SF77">
    <property type="entry name" value="FI19380P1"/>
    <property type="match status" value="1"/>
</dbReference>
<evidence type="ECO:0000256" key="1">
    <source>
        <dbReference type="SAM" id="SignalP"/>
    </source>
</evidence>
<dbReference type="InterPro" id="IPR000782">
    <property type="entry name" value="FAS1_domain"/>
</dbReference>
<dbReference type="InterPro" id="IPR036378">
    <property type="entry name" value="FAS1_dom_sf"/>
</dbReference>
<gene>
    <name evidence="3" type="ORF">G3576_01655</name>
</gene>
<dbReference type="SMART" id="SM00554">
    <property type="entry name" value="FAS1"/>
    <property type="match status" value="1"/>
</dbReference>
<dbReference type="PROSITE" id="PS50213">
    <property type="entry name" value="FAS1"/>
    <property type="match status" value="1"/>
</dbReference>
<proteinExistence type="predicted"/>
<dbReference type="PANTHER" id="PTHR10900">
    <property type="entry name" value="PERIOSTIN-RELATED"/>
    <property type="match status" value="1"/>
</dbReference>
<evidence type="ECO:0000259" key="2">
    <source>
        <dbReference type="PROSITE" id="PS50213"/>
    </source>
</evidence>
<sequence length="178" mass="18142">MTAFRFARRTTLGAAVFLAGAIGTQGAVAQTTNCIDTMARLQEASRFVGVASRVHVAQDLREAGPFTVFVPTNAAIDAVRPALQPILFPSSGDGGASADPVLGPAAVNAHVLEGRYTSAALASGATVTTRSRAGTSITLSNIGGKVTLTANGVTATVLRSDILCSNGVVHVIDHSLVR</sequence>
<feature type="signal peptide" evidence="1">
    <location>
        <begin position="1"/>
        <end position="29"/>
    </location>
</feature>
<keyword evidence="4" id="KW-1185">Reference proteome</keyword>
<dbReference type="RefSeq" id="WP_164692581.1">
    <property type="nucleotide sequence ID" value="NZ_JAAIKB010000001.1"/>
</dbReference>
<keyword evidence="1" id="KW-0732">Signal</keyword>
<dbReference type="EMBL" id="JAAIKB010000001">
    <property type="protein sequence ID" value="NGM18700.1"/>
    <property type="molecule type" value="Genomic_DNA"/>
</dbReference>
<dbReference type="Gene3D" id="2.30.180.10">
    <property type="entry name" value="FAS1 domain"/>
    <property type="match status" value="1"/>
</dbReference>
<evidence type="ECO:0000313" key="4">
    <source>
        <dbReference type="Proteomes" id="UP000475385"/>
    </source>
</evidence>
<dbReference type="InterPro" id="IPR050904">
    <property type="entry name" value="Adhesion/Biosynth-related"/>
</dbReference>
<name>A0A6M1LEJ1_9PROT</name>
<protein>
    <submittedName>
        <fullName evidence="3">Fasciclin domain-containing protein</fullName>
    </submittedName>
</protein>
<dbReference type="Proteomes" id="UP000475385">
    <property type="component" value="Unassembled WGS sequence"/>
</dbReference>